<dbReference type="EMBL" id="SDIK01000056">
    <property type="protein sequence ID" value="TXJ60909.1"/>
    <property type="molecule type" value="Genomic_DNA"/>
</dbReference>
<dbReference type="InterPro" id="IPR019734">
    <property type="entry name" value="TPR_rpt"/>
</dbReference>
<evidence type="ECO:0000256" key="3">
    <source>
        <dbReference type="ARBA" id="ARBA00013253"/>
    </source>
</evidence>
<keyword evidence="7" id="KW-0418">Kinase</keyword>
<evidence type="ECO:0000313" key="15">
    <source>
        <dbReference type="EMBL" id="TXJ60909.1"/>
    </source>
</evidence>
<dbReference type="PANTHER" id="PTHR43071:SF1">
    <property type="entry name" value="2-AMINO-4-HYDROXY-6-HYDROXYMETHYLDIHYDROPTERIDINE PYROPHOSPHOKINASE"/>
    <property type="match status" value="1"/>
</dbReference>
<dbReference type="InterPro" id="IPR035907">
    <property type="entry name" value="Hppk_sf"/>
</dbReference>
<evidence type="ECO:0000256" key="6">
    <source>
        <dbReference type="ARBA" id="ARBA00022741"/>
    </source>
</evidence>
<comment type="pathway">
    <text evidence="1">Cofactor biosynthesis; tetrahydrofolate biosynthesis; 2-amino-4-hydroxy-6-hydroxymethyl-7,8-dihydropteridine diphosphate from 7,8-dihydroneopterin triphosphate: step 4/4.</text>
</comment>
<comment type="function">
    <text evidence="10">Catalyzes the transfer of pyrophosphate from adenosine triphosphate (ATP) to 6-hydroxymethyl-7,8-dihydropterin, an enzymatic step in folate biosynthesis pathway.</text>
</comment>
<dbReference type="Pfam" id="PF01288">
    <property type="entry name" value="HPPK"/>
    <property type="match status" value="1"/>
</dbReference>
<evidence type="ECO:0000256" key="8">
    <source>
        <dbReference type="ARBA" id="ARBA00022840"/>
    </source>
</evidence>
<sequence>MEIVITLGSNIRQTENILKAKEILRERFPDIRFTDEEWTEPVGVESDKYLNCIGRFSTTLKAKELRCFFKKVESDMGDTHENHQRGCVHIDIDLIQYGNTKLKDIIWRTIIGILLCLSCLQPTAAQATKSDAVELDKALEYFTSGKYHEALLIFRKLDEKYKLNDRFRAYIALCYYHDWDYPNAAKTFDATLPRLQTLAPRERSVYAFAAAESHFLMQQYQQATQYYENALSLCAENEKGEIYYRLGCCAMFQEEWQRAADYFGRAQNHFRCFQQSDNVKARMAQAQRMEQGCRKMIGKAEQPQQNTPRQQSANNGNQSE</sequence>
<keyword evidence="16" id="KW-1185">Reference proteome</keyword>
<evidence type="ECO:0000256" key="1">
    <source>
        <dbReference type="ARBA" id="ARBA00005051"/>
    </source>
</evidence>
<evidence type="ECO:0000256" key="12">
    <source>
        <dbReference type="ARBA" id="ARBA00033413"/>
    </source>
</evidence>
<evidence type="ECO:0000256" key="4">
    <source>
        <dbReference type="ARBA" id="ARBA00016218"/>
    </source>
</evidence>
<evidence type="ECO:0000256" key="11">
    <source>
        <dbReference type="ARBA" id="ARBA00029766"/>
    </source>
</evidence>
<gene>
    <name evidence="15" type="ORF">ETF27_07620</name>
</gene>
<feature type="region of interest" description="Disordered" evidence="13">
    <location>
        <begin position="299"/>
        <end position="320"/>
    </location>
</feature>
<keyword evidence="6" id="KW-0547">Nucleotide-binding</keyword>
<comment type="caution">
    <text evidence="15">The sequence shown here is derived from an EMBL/GenBank/DDBJ whole genome shotgun (WGS) entry which is preliminary data.</text>
</comment>
<dbReference type="Gene3D" id="3.30.70.560">
    <property type="entry name" value="7,8-Dihydro-6-hydroxymethylpterin-pyrophosphokinase HPPK"/>
    <property type="match status" value="1"/>
</dbReference>
<name>A0A5C8GGK7_9BACT</name>
<organism evidence="15 16">
    <name type="scientific">Prevotella brunnea</name>
    <dbReference type="NCBI Taxonomy" id="2508867"/>
    <lineage>
        <taxon>Bacteria</taxon>
        <taxon>Pseudomonadati</taxon>
        <taxon>Bacteroidota</taxon>
        <taxon>Bacteroidia</taxon>
        <taxon>Bacteroidales</taxon>
        <taxon>Prevotellaceae</taxon>
        <taxon>Prevotella</taxon>
    </lineage>
</organism>
<dbReference type="InterPro" id="IPR011990">
    <property type="entry name" value="TPR-like_helical_dom_sf"/>
</dbReference>
<feature type="domain" description="7,8-dihydro-6-hydroxymethylpterin-pyrophosphokinase" evidence="14">
    <location>
        <begin position="4"/>
        <end position="102"/>
    </location>
</feature>
<evidence type="ECO:0000256" key="2">
    <source>
        <dbReference type="ARBA" id="ARBA00005810"/>
    </source>
</evidence>
<evidence type="ECO:0000256" key="5">
    <source>
        <dbReference type="ARBA" id="ARBA00022679"/>
    </source>
</evidence>
<keyword evidence="5" id="KW-0808">Transferase</keyword>
<keyword evidence="8" id="KW-0067">ATP-binding</keyword>
<dbReference type="AlphaFoldDB" id="A0A5C8GGK7"/>
<keyword evidence="9" id="KW-0289">Folate biosynthesis</keyword>
<dbReference type="SUPFAM" id="SSF55083">
    <property type="entry name" value="6-hydroxymethyl-7,8-dihydropterin pyrophosphokinase, HPPK"/>
    <property type="match status" value="1"/>
</dbReference>
<dbReference type="GO" id="GO:0016301">
    <property type="term" value="F:kinase activity"/>
    <property type="evidence" value="ECO:0007669"/>
    <property type="project" value="UniProtKB-KW"/>
</dbReference>
<dbReference type="SUPFAM" id="SSF48452">
    <property type="entry name" value="TPR-like"/>
    <property type="match status" value="1"/>
</dbReference>
<accession>A0A5C8GGK7</accession>
<evidence type="ECO:0000256" key="7">
    <source>
        <dbReference type="ARBA" id="ARBA00022777"/>
    </source>
</evidence>
<dbReference type="GO" id="GO:0003848">
    <property type="term" value="F:2-amino-4-hydroxy-6-hydroxymethyldihydropteridine diphosphokinase activity"/>
    <property type="evidence" value="ECO:0007669"/>
    <property type="project" value="UniProtKB-EC"/>
</dbReference>
<dbReference type="InterPro" id="IPR000550">
    <property type="entry name" value="Hppk"/>
</dbReference>
<dbReference type="OrthoDB" id="1074845at2"/>
<evidence type="ECO:0000259" key="14">
    <source>
        <dbReference type="Pfam" id="PF01288"/>
    </source>
</evidence>
<evidence type="ECO:0000313" key="16">
    <source>
        <dbReference type="Proteomes" id="UP000321612"/>
    </source>
</evidence>
<dbReference type="EC" id="2.7.6.3" evidence="3"/>
<dbReference type="GO" id="GO:0046654">
    <property type="term" value="P:tetrahydrofolate biosynthetic process"/>
    <property type="evidence" value="ECO:0007669"/>
    <property type="project" value="UniProtKB-UniPathway"/>
</dbReference>
<evidence type="ECO:0000256" key="13">
    <source>
        <dbReference type="SAM" id="MobiDB-lite"/>
    </source>
</evidence>
<dbReference type="Gene3D" id="1.25.40.10">
    <property type="entry name" value="Tetratricopeptide repeat domain"/>
    <property type="match status" value="2"/>
</dbReference>
<dbReference type="Proteomes" id="UP000321612">
    <property type="component" value="Unassembled WGS sequence"/>
</dbReference>
<dbReference type="SMART" id="SM00028">
    <property type="entry name" value="TPR"/>
    <property type="match status" value="2"/>
</dbReference>
<protein>
    <recommendedName>
        <fullName evidence="4">2-amino-4-hydroxy-6-hydroxymethyldihydropteridine pyrophosphokinase</fullName>
        <ecNumber evidence="3">2.7.6.3</ecNumber>
    </recommendedName>
    <alternativeName>
        <fullName evidence="11">6-hydroxymethyl-7,8-dihydropterin pyrophosphokinase</fullName>
    </alternativeName>
    <alternativeName>
        <fullName evidence="12">7,8-dihydro-6-hydroxymethylpterin-pyrophosphokinase</fullName>
    </alternativeName>
</protein>
<comment type="similarity">
    <text evidence="2">Belongs to the HPPK family.</text>
</comment>
<dbReference type="GO" id="GO:0046656">
    <property type="term" value="P:folic acid biosynthetic process"/>
    <property type="evidence" value="ECO:0007669"/>
    <property type="project" value="UniProtKB-KW"/>
</dbReference>
<dbReference type="UniPathway" id="UPA00077">
    <property type="reaction ID" value="UER00155"/>
</dbReference>
<dbReference type="PANTHER" id="PTHR43071">
    <property type="entry name" value="2-AMINO-4-HYDROXY-6-HYDROXYMETHYLDIHYDROPTERIDINE PYROPHOSPHOKINASE"/>
    <property type="match status" value="1"/>
</dbReference>
<proteinExistence type="inferred from homology"/>
<dbReference type="GO" id="GO:0005524">
    <property type="term" value="F:ATP binding"/>
    <property type="evidence" value="ECO:0007669"/>
    <property type="project" value="UniProtKB-KW"/>
</dbReference>
<evidence type="ECO:0000256" key="10">
    <source>
        <dbReference type="ARBA" id="ARBA00029409"/>
    </source>
</evidence>
<reference evidence="16" key="1">
    <citation type="submission" date="2019-05" db="EMBL/GenBank/DDBJ databases">
        <title>Prevotella brunnea sp. nov., isolated from a wound of a patient.</title>
        <authorList>
            <person name="Buhl M."/>
        </authorList>
    </citation>
    <scope>NUCLEOTIDE SEQUENCE [LARGE SCALE GENOMIC DNA]</scope>
    <source>
        <strain evidence="16">A2672</strain>
    </source>
</reference>
<feature type="compositionally biased region" description="Polar residues" evidence="13">
    <location>
        <begin position="302"/>
        <end position="320"/>
    </location>
</feature>
<evidence type="ECO:0000256" key="9">
    <source>
        <dbReference type="ARBA" id="ARBA00022909"/>
    </source>
</evidence>